<dbReference type="Pfam" id="PF00501">
    <property type="entry name" value="AMP-binding"/>
    <property type="match status" value="1"/>
</dbReference>
<accession>A0A1Q9LGZ9</accession>
<dbReference type="RefSeq" id="WP_075976953.1">
    <property type="nucleotide sequence ID" value="NZ_MKQR01000025.1"/>
</dbReference>
<dbReference type="Gene3D" id="3.40.50.12780">
    <property type="entry name" value="N-terminal domain of ligase-like"/>
    <property type="match status" value="1"/>
</dbReference>
<evidence type="ECO:0000313" key="2">
    <source>
        <dbReference type="EMBL" id="OLR91296.1"/>
    </source>
</evidence>
<gene>
    <name evidence="2" type="ORF">BJP25_26895</name>
</gene>
<keyword evidence="3" id="KW-1185">Reference proteome</keyword>
<dbReference type="AlphaFoldDB" id="A0A1Q9LGZ9"/>
<protein>
    <submittedName>
        <fullName evidence="2">Long-chain acyl-CoA synthetase</fullName>
    </submittedName>
</protein>
<organism evidence="2 3">
    <name type="scientific">Actinokineospora bangkokensis</name>
    <dbReference type="NCBI Taxonomy" id="1193682"/>
    <lineage>
        <taxon>Bacteria</taxon>
        <taxon>Bacillati</taxon>
        <taxon>Actinomycetota</taxon>
        <taxon>Actinomycetes</taxon>
        <taxon>Pseudonocardiales</taxon>
        <taxon>Pseudonocardiaceae</taxon>
        <taxon>Actinokineospora</taxon>
    </lineage>
</organism>
<proteinExistence type="predicted"/>
<evidence type="ECO:0000259" key="1">
    <source>
        <dbReference type="Pfam" id="PF00501"/>
    </source>
</evidence>
<name>A0A1Q9LGZ9_9PSEU</name>
<dbReference type="SUPFAM" id="SSF56801">
    <property type="entry name" value="Acetyl-CoA synthetase-like"/>
    <property type="match status" value="1"/>
</dbReference>
<dbReference type="InterPro" id="IPR050237">
    <property type="entry name" value="ATP-dep_AMP-bd_enzyme"/>
</dbReference>
<dbReference type="Proteomes" id="UP000186040">
    <property type="component" value="Unassembled WGS sequence"/>
</dbReference>
<evidence type="ECO:0000313" key="3">
    <source>
        <dbReference type="Proteomes" id="UP000186040"/>
    </source>
</evidence>
<dbReference type="PANTHER" id="PTHR43767">
    <property type="entry name" value="LONG-CHAIN-FATTY-ACID--COA LIGASE"/>
    <property type="match status" value="1"/>
</dbReference>
<feature type="domain" description="AMP-dependent synthetase/ligase" evidence="1">
    <location>
        <begin position="43"/>
        <end position="390"/>
    </location>
</feature>
<dbReference type="EMBL" id="MKQR01000025">
    <property type="protein sequence ID" value="OLR91296.1"/>
    <property type="molecule type" value="Genomic_DNA"/>
</dbReference>
<reference evidence="2 3" key="1">
    <citation type="submission" date="2016-10" db="EMBL/GenBank/DDBJ databases">
        <title>The Draft Genome Sequence of Actinokineospora bangkokensis 44EHWT reveals the biosynthetic pathway of antifungal compounds Thailandins with unusual extender unit butylmalonyl-CoA.</title>
        <authorList>
            <person name="Greule A."/>
            <person name="Intra B."/>
            <person name="Flemming S."/>
            <person name="Rommel M.G."/>
            <person name="Panbangred W."/>
            <person name="Bechthold A."/>
        </authorList>
    </citation>
    <scope>NUCLEOTIDE SEQUENCE [LARGE SCALE GENOMIC DNA]</scope>
    <source>
        <strain evidence="2 3">44EHW</strain>
    </source>
</reference>
<dbReference type="STRING" id="1193682.BJP25_26895"/>
<dbReference type="InterPro" id="IPR000873">
    <property type="entry name" value="AMP-dep_synth/lig_dom"/>
</dbReference>
<dbReference type="InterPro" id="IPR042099">
    <property type="entry name" value="ANL_N_sf"/>
</dbReference>
<dbReference type="InterPro" id="IPR020845">
    <property type="entry name" value="AMP-binding_CS"/>
</dbReference>
<dbReference type="OrthoDB" id="4495845at2"/>
<comment type="caution">
    <text evidence="2">The sequence shown here is derived from an EMBL/GenBank/DDBJ whole genome shotgun (WGS) entry which is preliminary data.</text>
</comment>
<dbReference type="PANTHER" id="PTHR43767:SF1">
    <property type="entry name" value="NONRIBOSOMAL PEPTIDE SYNTHASE PES1 (EUROFUNG)-RELATED"/>
    <property type="match status" value="1"/>
</dbReference>
<dbReference type="PROSITE" id="PS00455">
    <property type="entry name" value="AMP_BINDING"/>
    <property type="match status" value="1"/>
</dbReference>
<sequence length="528" mass="56414">MKVPPLATLFDDLVARGTRTVVHLDRPFDLAPLHGTRHDLPALAALVRRTAGALHTAGVAEGDVVAVVKANHWDYVLLAAAIARLGAVPALLSDHLPPESLEVLLTRLAPAALVTTRAVLAAGDRRGVDLTGLVGCAIGIDGEHAGAVALAALRGDPPPLPVPRDPDAPLVVNHTSGTTGVPKLVVHTTRTLLAGIADAEATRLPVVTARPADVVCSAIAYAHGRAVPWTAAVLTRGPRELVVIADPDSAEPALRAHPPTTLEALPATYVRWHHLTGPGGPFAGVRLFVNTFDAVHPPTVRAFLAASARRYPVWLQVWGQTETGPITFRLLTRRAVARPARRHPTTRDLGRPAPGRTRLRVVDPRTLSDLPPGTPGLLLVRTPGTCVGYLGEQDRWHAKWTGGWWNTGDLGVRTPLGTVRLLDREVDLIPGLSSVELEDVLEDRIPRARECVVLGTPGSPPTPVVVTDDGTLDPRAWVRAQHDLPALADPVVLTWDQVPRTGTGKVRRHELRRALHHGDATFGTGQWT</sequence>